<dbReference type="Proteomes" id="UP000028073">
    <property type="component" value="Unassembled WGS sequence"/>
</dbReference>
<feature type="binding site" evidence="12">
    <location>
        <position position="376"/>
    </location>
    <ligand>
        <name>pyridoxal 5'-phosphate</name>
        <dbReference type="ChEBI" id="CHEBI:597326"/>
    </ligand>
</feature>
<dbReference type="GO" id="GO:0030170">
    <property type="term" value="F:pyridoxal phosphate binding"/>
    <property type="evidence" value="ECO:0007669"/>
    <property type="project" value="UniProtKB-UniRule"/>
</dbReference>
<dbReference type="Pfam" id="PF02784">
    <property type="entry name" value="Orn_Arg_deC_N"/>
    <property type="match status" value="1"/>
</dbReference>
<comment type="pathway">
    <text evidence="8 12 14">Amino-acid biosynthesis; L-lysine biosynthesis via DAP pathway; L-lysine from DL-2,6-diaminopimelate: step 1/1.</text>
</comment>
<feature type="domain" description="Orn/DAP/Arg decarboxylase 2 N-terminal" evidence="15">
    <location>
        <begin position="37"/>
        <end position="285"/>
    </location>
</feature>
<evidence type="ECO:0000256" key="9">
    <source>
        <dbReference type="ARBA" id="ARBA00060983"/>
    </source>
</evidence>
<evidence type="ECO:0000259" key="15">
    <source>
        <dbReference type="Pfam" id="PF02784"/>
    </source>
</evidence>
<evidence type="ECO:0000256" key="4">
    <source>
        <dbReference type="ARBA" id="ARBA00022898"/>
    </source>
</evidence>
<evidence type="ECO:0000256" key="14">
    <source>
        <dbReference type="RuleBase" id="RU003738"/>
    </source>
</evidence>
<dbReference type="EMBL" id="JOKH01000005">
    <property type="protein sequence ID" value="KEQ16482.1"/>
    <property type="molecule type" value="Genomic_DNA"/>
</dbReference>
<dbReference type="NCBIfam" id="TIGR01048">
    <property type="entry name" value="lysA"/>
    <property type="match status" value="1"/>
</dbReference>
<dbReference type="eggNOG" id="COG0019">
    <property type="taxonomic scope" value="Bacteria"/>
</dbReference>
<evidence type="ECO:0000256" key="12">
    <source>
        <dbReference type="HAMAP-Rule" id="MF_02120"/>
    </source>
</evidence>
<comment type="caution">
    <text evidence="16">The sequence shown here is derived from an EMBL/GenBank/DDBJ whole genome shotgun (WGS) entry which is preliminary data.</text>
</comment>
<organism evidence="16 17">
    <name type="scientific">Endozoicomonas numazuensis</name>
    <dbReference type="NCBI Taxonomy" id="1137799"/>
    <lineage>
        <taxon>Bacteria</taxon>
        <taxon>Pseudomonadati</taxon>
        <taxon>Pseudomonadota</taxon>
        <taxon>Gammaproteobacteria</taxon>
        <taxon>Oceanospirillales</taxon>
        <taxon>Endozoicomonadaceae</taxon>
        <taxon>Endozoicomonas</taxon>
    </lineage>
</organism>
<dbReference type="InterPro" id="IPR029066">
    <property type="entry name" value="PLP-binding_barrel"/>
</dbReference>
<keyword evidence="17" id="KW-1185">Reference proteome</keyword>
<keyword evidence="3 12" id="KW-0210">Decarboxylase</keyword>
<comment type="function">
    <text evidence="12">Specifically catalyzes the decarboxylation of meso-diaminopimelate (meso-DAP) to L-lysine.</text>
</comment>
<evidence type="ECO:0000256" key="2">
    <source>
        <dbReference type="ARBA" id="ARBA00022605"/>
    </source>
</evidence>
<dbReference type="InterPro" id="IPR022657">
    <property type="entry name" value="De-COase2_CS"/>
</dbReference>
<dbReference type="PRINTS" id="PR01179">
    <property type="entry name" value="ODADCRBXLASE"/>
</dbReference>
<evidence type="ECO:0000256" key="3">
    <source>
        <dbReference type="ARBA" id="ARBA00022793"/>
    </source>
</evidence>
<dbReference type="SUPFAM" id="SSF51419">
    <property type="entry name" value="PLP-binding barrel"/>
    <property type="match status" value="1"/>
</dbReference>
<dbReference type="UniPathway" id="UPA00034">
    <property type="reaction ID" value="UER00027"/>
</dbReference>
<dbReference type="RefSeq" id="WP_034840070.1">
    <property type="nucleotide sequence ID" value="NZ_JOKH01000005.1"/>
</dbReference>
<name>A0A081NDF9_9GAMM</name>
<evidence type="ECO:0000256" key="8">
    <source>
        <dbReference type="ARBA" id="ARBA00060643"/>
    </source>
</evidence>
<reference evidence="16 17" key="1">
    <citation type="submission" date="2014-06" db="EMBL/GenBank/DDBJ databases">
        <title>Whole Genome Sequences of Three Symbiotic Endozoicomonas Bacteria.</title>
        <authorList>
            <person name="Neave M.J."/>
            <person name="Apprill A."/>
            <person name="Voolstra C.R."/>
        </authorList>
    </citation>
    <scope>NUCLEOTIDE SEQUENCE [LARGE SCALE GENOMIC DNA]</scope>
    <source>
        <strain evidence="16 17">DSM 25634</strain>
    </source>
</reference>
<dbReference type="HAMAP" id="MF_02120">
    <property type="entry name" value="LysA"/>
    <property type="match status" value="1"/>
</dbReference>
<dbReference type="PROSITE" id="PS00878">
    <property type="entry name" value="ODR_DC_2_1"/>
    <property type="match status" value="1"/>
</dbReference>
<dbReference type="Gene3D" id="2.40.37.10">
    <property type="entry name" value="Lyase, Ornithine Decarboxylase, Chain A, domain 1"/>
    <property type="match status" value="1"/>
</dbReference>
<dbReference type="CDD" id="cd06828">
    <property type="entry name" value="PLPDE_III_DapDC"/>
    <property type="match status" value="1"/>
</dbReference>
<dbReference type="OrthoDB" id="9802241at2"/>
<keyword evidence="6 12" id="KW-0456">Lyase</keyword>
<evidence type="ECO:0000256" key="6">
    <source>
        <dbReference type="ARBA" id="ARBA00023239"/>
    </source>
</evidence>
<sequence length="422" mass="46399">MDWFPSRDGELYAEQVPVTHIAEQFGTPAYIYSRKGFEEGYKAYKQALDGWPHLICYAVKANSNLAVLNVLAKLGAGFDIVSVGELERVIAAGGEASKVVFSGVGKQRHEIRRALELGIYCFNIESEVELERIQEEAEAMGKVASVSVRVNPDVDAQTHPYISTGLKDNKFGIDIKAAPAVYKRAAELPNIEVVGVDCHIGSQLTTKEPFIDALDRLLLLADQLREMGIILKHLDIGGGLGIAYEAHEHPPTPADYLGQVRERLAANEHHSHLEIVVEPGRSIAAQAGMLVTQVELIKQSDHKAFTVVDAAMNDFLRPSIYSAWHGIEPVVADSQKEELLCDVVGPICETGDFLGKDRKLKVTEGDLLAVRSAGAYGFGMSSNYNSRCRPAEIMVDGNQVHLVRRREKLTDQWADEMLLPEG</sequence>
<comment type="cofactor">
    <cofactor evidence="1 12 13 14">
        <name>pyridoxal 5'-phosphate</name>
        <dbReference type="ChEBI" id="CHEBI:597326"/>
    </cofactor>
</comment>
<accession>A0A081NDF9</accession>
<keyword evidence="2 12" id="KW-0028">Amino-acid biosynthesis</keyword>
<feature type="binding site" evidence="12">
    <location>
        <position position="376"/>
    </location>
    <ligand>
        <name>substrate</name>
    </ligand>
</feature>
<dbReference type="InterPro" id="IPR022653">
    <property type="entry name" value="De-COase2_pyr-phos_BS"/>
</dbReference>
<dbReference type="FunFam" id="2.40.37.10:FF:000003">
    <property type="entry name" value="Diaminopimelate decarboxylase"/>
    <property type="match status" value="1"/>
</dbReference>
<evidence type="ECO:0000256" key="7">
    <source>
        <dbReference type="ARBA" id="ARBA00050464"/>
    </source>
</evidence>
<dbReference type="PRINTS" id="PR01181">
    <property type="entry name" value="DAPDCRBXLASE"/>
</dbReference>
<comment type="catalytic activity">
    <reaction evidence="7 12 14">
        <text>meso-2,6-diaminopimelate + H(+) = L-lysine + CO2</text>
        <dbReference type="Rhea" id="RHEA:15101"/>
        <dbReference type="ChEBI" id="CHEBI:15378"/>
        <dbReference type="ChEBI" id="CHEBI:16526"/>
        <dbReference type="ChEBI" id="CHEBI:32551"/>
        <dbReference type="ChEBI" id="CHEBI:57791"/>
        <dbReference type="EC" id="4.1.1.20"/>
    </reaction>
</comment>
<dbReference type="SUPFAM" id="SSF50621">
    <property type="entry name" value="Alanine racemase C-terminal domain-like"/>
    <property type="match status" value="1"/>
</dbReference>
<evidence type="ECO:0000256" key="11">
    <source>
        <dbReference type="ARBA" id="ARBA00074972"/>
    </source>
</evidence>
<dbReference type="GO" id="GO:0009089">
    <property type="term" value="P:lysine biosynthetic process via diaminopimelate"/>
    <property type="evidence" value="ECO:0007669"/>
    <property type="project" value="UniProtKB-UniRule"/>
</dbReference>
<proteinExistence type="inferred from homology"/>
<dbReference type="PANTHER" id="PTHR43727">
    <property type="entry name" value="DIAMINOPIMELATE DECARBOXYLASE"/>
    <property type="match status" value="1"/>
</dbReference>
<dbReference type="PANTHER" id="PTHR43727:SF2">
    <property type="entry name" value="GROUP IV DECARBOXYLASE"/>
    <property type="match status" value="1"/>
</dbReference>
<dbReference type="STRING" id="1137799.GZ78_21750"/>
<evidence type="ECO:0000256" key="5">
    <source>
        <dbReference type="ARBA" id="ARBA00023154"/>
    </source>
</evidence>
<dbReference type="InterPro" id="IPR009006">
    <property type="entry name" value="Ala_racemase/Decarboxylase_C"/>
</dbReference>
<dbReference type="InterPro" id="IPR000183">
    <property type="entry name" value="Orn/DAP/Arg_de-COase"/>
</dbReference>
<dbReference type="AlphaFoldDB" id="A0A081NDF9"/>
<dbReference type="InterPro" id="IPR022644">
    <property type="entry name" value="De-COase2_N"/>
</dbReference>
<feature type="binding site" evidence="12">
    <location>
        <position position="239"/>
    </location>
    <ligand>
        <name>pyridoxal 5'-phosphate</name>
        <dbReference type="ChEBI" id="CHEBI:597326"/>
    </ligand>
</feature>
<keyword evidence="5 12" id="KW-0457">Lysine biosynthesis</keyword>
<feature type="binding site" evidence="12">
    <location>
        <position position="317"/>
    </location>
    <ligand>
        <name>substrate</name>
    </ligand>
</feature>
<dbReference type="GO" id="GO:0008836">
    <property type="term" value="F:diaminopimelate decarboxylase activity"/>
    <property type="evidence" value="ECO:0007669"/>
    <property type="project" value="UniProtKB-UniRule"/>
</dbReference>
<dbReference type="PROSITE" id="PS00879">
    <property type="entry name" value="ODR_DC_2_2"/>
    <property type="match status" value="1"/>
</dbReference>
<feature type="modified residue" description="N6-(pyridoxal phosphate)lysine" evidence="12 13">
    <location>
        <position position="60"/>
    </location>
</feature>
<protein>
    <recommendedName>
        <fullName evidence="11 12">Diaminopimelate decarboxylase</fullName>
        <shortName evidence="12">DAP decarboxylase</shortName>
        <shortName evidence="12">DAPDC</shortName>
        <ecNumber evidence="10 12">4.1.1.20</ecNumber>
    </recommendedName>
</protein>
<dbReference type="EC" id="4.1.1.20" evidence="10 12"/>
<evidence type="ECO:0000313" key="16">
    <source>
        <dbReference type="EMBL" id="KEQ16482.1"/>
    </source>
</evidence>
<feature type="binding site" evidence="12">
    <location>
        <position position="349"/>
    </location>
    <ligand>
        <name>substrate</name>
    </ligand>
</feature>
<feature type="binding site" evidence="12">
    <location>
        <position position="281"/>
    </location>
    <ligand>
        <name>substrate</name>
    </ligand>
</feature>
<comment type="similarity">
    <text evidence="9 12">Belongs to the Orn/Lys/Arg decarboxylase class-II family. LysA subfamily.</text>
</comment>
<feature type="binding site" evidence="12">
    <location>
        <position position="321"/>
    </location>
    <ligand>
        <name>substrate</name>
    </ligand>
</feature>
<evidence type="ECO:0000256" key="13">
    <source>
        <dbReference type="PIRSR" id="PIRSR600183-50"/>
    </source>
</evidence>
<keyword evidence="4 12" id="KW-0663">Pyridoxal phosphate</keyword>
<gene>
    <name evidence="12" type="primary">lysA</name>
    <name evidence="16" type="ORF">GZ78_21750</name>
</gene>
<feature type="binding site" evidence="12">
    <location>
        <begin position="278"/>
        <end position="281"/>
    </location>
    <ligand>
        <name>pyridoxal 5'-phosphate</name>
        <dbReference type="ChEBI" id="CHEBI:597326"/>
    </ligand>
</feature>
<dbReference type="FunFam" id="3.20.20.10:FF:000003">
    <property type="entry name" value="Diaminopimelate decarboxylase"/>
    <property type="match status" value="1"/>
</dbReference>
<evidence type="ECO:0000256" key="10">
    <source>
        <dbReference type="ARBA" id="ARBA00066427"/>
    </source>
</evidence>
<feature type="active site" description="Proton donor" evidence="13">
    <location>
        <position position="348"/>
    </location>
</feature>
<dbReference type="InterPro" id="IPR002986">
    <property type="entry name" value="DAP_deCOOHase_LysA"/>
</dbReference>
<evidence type="ECO:0000313" key="17">
    <source>
        <dbReference type="Proteomes" id="UP000028073"/>
    </source>
</evidence>
<comment type="subunit">
    <text evidence="12">Homodimer.</text>
</comment>
<dbReference type="Gene3D" id="3.20.20.10">
    <property type="entry name" value="Alanine racemase"/>
    <property type="match status" value="1"/>
</dbReference>
<evidence type="ECO:0000256" key="1">
    <source>
        <dbReference type="ARBA" id="ARBA00001933"/>
    </source>
</evidence>